<evidence type="ECO:0000313" key="1">
    <source>
        <dbReference type="EMBL" id="CAK9041101.1"/>
    </source>
</evidence>
<reference evidence="1 2" key="1">
    <citation type="submission" date="2024-02" db="EMBL/GenBank/DDBJ databases">
        <authorList>
            <person name="Chen Y."/>
            <person name="Shah S."/>
            <person name="Dougan E. K."/>
            <person name="Thang M."/>
            <person name="Chan C."/>
        </authorList>
    </citation>
    <scope>NUCLEOTIDE SEQUENCE [LARGE SCALE GENOMIC DNA]</scope>
</reference>
<evidence type="ECO:0000313" key="2">
    <source>
        <dbReference type="Proteomes" id="UP001642484"/>
    </source>
</evidence>
<sequence length="104" mass="11727">MIWTKSEPVACRADSHPKSFKSSVLFLSICDSPLLVLTVGLRAAADIADFENDTGWKAGGTRKQYSGSVNVEPPMEAYQGRRYIHVPEFGFWQCRPGKQHRNRE</sequence>
<organism evidence="1 2">
    <name type="scientific">Durusdinium trenchii</name>
    <dbReference type="NCBI Taxonomy" id="1381693"/>
    <lineage>
        <taxon>Eukaryota</taxon>
        <taxon>Sar</taxon>
        <taxon>Alveolata</taxon>
        <taxon>Dinophyceae</taxon>
        <taxon>Suessiales</taxon>
        <taxon>Symbiodiniaceae</taxon>
        <taxon>Durusdinium</taxon>
    </lineage>
</organism>
<dbReference type="EMBL" id="CAXAMN010013536">
    <property type="protein sequence ID" value="CAK9041101.1"/>
    <property type="molecule type" value="Genomic_DNA"/>
</dbReference>
<name>A0ABP0LPH1_9DINO</name>
<protein>
    <submittedName>
        <fullName evidence="1">Uncharacterized protein</fullName>
    </submittedName>
</protein>
<accession>A0ABP0LPH1</accession>
<gene>
    <name evidence="1" type="ORF">CCMP2556_LOCUS22063</name>
</gene>
<comment type="caution">
    <text evidence="1">The sequence shown here is derived from an EMBL/GenBank/DDBJ whole genome shotgun (WGS) entry which is preliminary data.</text>
</comment>
<proteinExistence type="predicted"/>
<keyword evidence="2" id="KW-1185">Reference proteome</keyword>
<dbReference type="Proteomes" id="UP001642484">
    <property type="component" value="Unassembled WGS sequence"/>
</dbReference>